<keyword evidence="1" id="KW-0175">Coiled coil</keyword>
<organism evidence="2 3">
    <name type="scientific">Ottowia pentelensis</name>
    <dbReference type="NCBI Taxonomy" id="511108"/>
    <lineage>
        <taxon>Bacteria</taxon>
        <taxon>Pseudomonadati</taxon>
        <taxon>Pseudomonadota</taxon>
        <taxon>Betaproteobacteria</taxon>
        <taxon>Burkholderiales</taxon>
        <taxon>Comamonadaceae</taxon>
        <taxon>Ottowia</taxon>
    </lineage>
</organism>
<evidence type="ECO:0008006" key="4">
    <source>
        <dbReference type="Google" id="ProtNLM"/>
    </source>
</evidence>
<sequence>MKKVKGTPSAWESGALGVNQETTRIAGQEYEDALDAALGLKAISIRMPISLIETYKLIAQHHGVGYQPLMRDILSRWAKEGMREVMRNLEAQAAQANERLEPLEYKEPERRAA</sequence>
<dbReference type="RefSeq" id="WP_377482995.1">
    <property type="nucleotide sequence ID" value="NZ_JBHLTN010000020.1"/>
</dbReference>
<feature type="coiled-coil region" evidence="1">
    <location>
        <begin position="79"/>
        <end position="106"/>
    </location>
</feature>
<accession>A0ABV6PTA1</accession>
<dbReference type="EMBL" id="JBHLTN010000020">
    <property type="protein sequence ID" value="MFC0593076.1"/>
    <property type="molecule type" value="Genomic_DNA"/>
</dbReference>
<protein>
    <recommendedName>
        <fullName evidence="4">CopG family transcriptional regulator</fullName>
    </recommendedName>
</protein>
<comment type="caution">
    <text evidence="2">The sequence shown here is derived from an EMBL/GenBank/DDBJ whole genome shotgun (WGS) entry which is preliminary data.</text>
</comment>
<proteinExistence type="predicted"/>
<name>A0ABV6PTA1_9BURK</name>
<gene>
    <name evidence="2" type="ORF">ACFFGG_10955</name>
</gene>
<keyword evidence="3" id="KW-1185">Reference proteome</keyword>
<reference evidence="2 3" key="1">
    <citation type="submission" date="2024-09" db="EMBL/GenBank/DDBJ databases">
        <authorList>
            <person name="Sun Q."/>
            <person name="Mori K."/>
        </authorList>
    </citation>
    <scope>NUCLEOTIDE SEQUENCE [LARGE SCALE GENOMIC DNA]</scope>
    <source>
        <strain evidence="2 3">NCAIM B.02336</strain>
    </source>
</reference>
<dbReference type="Proteomes" id="UP001589834">
    <property type="component" value="Unassembled WGS sequence"/>
</dbReference>
<evidence type="ECO:0000313" key="3">
    <source>
        <dbReference type="Proteomes" id="UP001589834"/>
    </source>
</evidence>
<evidence type="ECO:0000256" key="1">
    <source>
        <dbReference type="SAM" id="Coils"/>
    </source>
</evidence>
<evidence type="ECO:0000313" key="2">
    <source>
        <dbReference type="EMBL" id="MFC0593076.1"/>
    </source>
</evidence>